<dbReference type="EMBL" id="GGFK01015639">
    <property type="protein sequence ID" value="MBW48960.1"/>
    <property type="molecule type" value="Transcribed_RNA"/>
</dbReference>
<keyword evidence="1" id="KW-0732">Signal</keyword>
<name>A0A2M4B7J3_9DIPT</name>
<feature type="chain" id="PRO_5014908482" evidence="1">
    <location>
        <begin position="17"/>
        <end position="73"/>
    </location>
</feature>
<sequence length="73" mass="7885">MRLLAHLPLLVPQLAGLTAIVRKPPAVVVAAASAVVSSACEPVVPVRYTPRRTDSVSLRCCNVRRFRPHCAAR</sequence>
<accession>A0A2M4B7J3</accession>
<protein>
    <submittedName>
        <fullName evidence="2">Putative secreted protein</fullName>
    </submittedName>
</protein>
<reference evidence="2" key="1">
    <citation type="submission" date="2018-01" db="EMBL/GenBank/DDBJ databases">
        <title>An insight into the sialome of Amazonian anophelines.</title>
        <authorList>
            <person name="Ribeiro J.M."/>
            <person name="Scarpassa V."/>
            <person name="Calvo E."/>
        </authorList>
    </citation>
    <scope>NUCLEOTIDE SEQUENCE</scope>
    <source>
        <tissue evidence="2">Salivary glands</tissue>
    </source>
</reference>
<dbReference type="AlphaFoldDB" id="A0A2M4B7J3"/>
<feature type="signal peptide" evidence="1">
    <location>
        <begin position="1"/>
        <end position="16"/>
    </location>
</feature>
<evidence type="ECO:0000313" key="2">
    <source>
        <dbReference type="EMBL" id="MBW48960.1"/>
    </source>
</evidence>
<evidence type="ECO:0000256" key="1">
    <source>
        <dbReference type="SAM" id="SignalP"/>
    </source>
</evidence>
<organism evidence="2">
    <name type="scientific">Anopheles triannulatus</name>
    <dbReference type="NCBI Taxonomy" id="58253"/>
    <lineage>
        <taxon>Eukaryota</taxon>
        <taxon>Metazoa</taxon>
        <taxon>Ecdysozoa</taxon>
        <taxon>Arthropoda</taxon>
        <taxon>Hexapoda</taxon>
        <taxon>Insecta</taxon>
        <taxon>Pterygota</taxon>
        <taxon>Neoptera</taxon>
        <taxon>Endopterygota</taxon>
        <taxon>Diptera</taxon>
        <taxon>Nematocera</taxon>
        <taxon>Culicoidea</taxon>
        <taxon>Culicidae</taxon>
        <taxon>Anophelinae</taxon>
        <taxon>Anopheles</taxon>
    </lineage>
</organism>
<proteinExistence type="predicted"/>